<dbReference type="FunFam" id="3.30.160.60:FF:000100">
    <property type="entry name" value="Zinc finger 45-like"/>
    <property type="match status" value="1"/>
</dbReference>
<evidence type="ECO:0000256" key="7">
    <source>
        <dbReference type="PROSITE-ProRule" id="PRU00042"/>
    </source>
</evidence>
<dbReference type="GeneID" id="113202822"/>
<dbReference type="GO" id="GO:0008270">
    <property type="term" value="F:zinc ion binding"/>
    <property type="evidence" value="ECO:0007669"/>
    <property type="project" value="UniProtKB-KW"/>
</dbReference>
<name>A0A9C6XBM0_FRAOC</name>
<dbReference type="InterPro" id="IPR013087">
    <property type="entry name" value="Znf_C2H2_type"/>
</dbReference>
<dbReference type="SUPFAM" id="SSF57667">
    <property type="entry name" value="beta-beta-alpha zinc fingers"/>
    <property type="match status" value="2"/>
</dbReference>
<proteinExistence type="predicted"/>
<dbReference type="PANTHER" id="PTHR24394:SF29">
    <property type="entry name" value="MYONEURIN"/>
    <property type="match status" value="1"/>
</dbReference>
<dbReference type="InterPro" id="IPR036236">
    <property type="entry name" value="Znf_C2H2_sf"/>
</dbReference>
<dbReference type="KEGG" id="foc:113202822"/>
<feature type="region of interest" description="Disordered" evidence="8">
    <location>
        <begin position="1"/>
        <end position="72"/>
    </location>
</feature>
<protein>
    <submittedName>
        <fullName evidence="11">Zinc finger protein 226-like</fullName>
    </submittedName>
</protein>
<evidence type="ECO:0000259" key="9">
    <source>
        <dbReference type="PROSITE" id="PS50157"/>
    </source>
</evidence>
<keyword evidence="2" id="KW-0479">Metal-binding</keyword>
<evidence type="ECO:0000256" key="3">
    <source>
        <dbReference type="ARBA" id="ARBA00022737"/>
    </source>
</evidence>
<comment type="subcellular location">
    <subcellularLocation>
        <location evidence="1">Nucleus</location>
    </subcellularLocation>
</comment>
<keyword evidence="6" id="KW-0539">Nucleus</keyword>
<sequence length="153" mass="16341">AASETGTSEPGRITQTRISRTSRKTQKGPEVQDGDSLSAAEPPLDGAARTRGEHAQHGADRGQQDAAGEAPHRCATCGAAFRRAALLRAHMRTHAADKLDSGEHCGVSPASTLIGDRPFNCQTCGQRFTYSSNLRVHMRTHTGDRPFNCQTCG</sequence>
<feature type="domain" description="C2H2-type" evidence="9">
    <location>
        <begin position="72"/>
        <end position="99"/>
    </location>
</feature>
<dbReference type="GO" id="GO:0000981">
    <property type="term" value="F:DNA-binding transcription factor activity, RNA polymerase II-specific"/>
    <property type="evidence" value="ECO:0007669"/>
    <property type="project" value="TreeGrafter"/>
</dbReference>
<dbReference type="GO" id="GO:0005634">
    <property type="term" value="C:nucleus"/>
    <property type="evidence" value="ECO:0007669"/>
    <property type="project" value="UniProtKB-SubCell"/>
</dbReference>
<feature type="non-terminal residue" evidence="11">
    <location>
        <position position="153"/>
    </location>
</feature>
<dbReference type="Proteomes" id="UP000504606">
    <property type="component" value="Unplaced"/>
</dbReference>
<feature type="domain" description="C2H2-type" evidence="9">
    <location>
        <begin position="119"/>
        <end position="146"/>
    </location>
</feature>
<evidence type="ECO:0000256" key="4">
    <source>
        <dbReference type="ARBA" id="ARBA00022771"/>
    </source>
</evidence>
<dbReference type="PROSITE" id="PS00028">
    <property type="entry name" value="ZINC_FINGER_C2H2_1"/>
    <property type="match status" value="2"/>
</dbReference>
<evidence type="ECO:0000256" key="2">
    <source>
        <dbReference type="ARBA" id="ARBA00022723"/>
    </source>
</evidence>
<feature type="non-terminal residue" evidence="11">
    <location>
        <position position="1"/>
    </location>
</feature>
<keyword evidence="3" id="KW-0677">Repeat</keyword>
<dbReference type="OrthoDB" id="6077919at2759"/>
<feature type="compositionally biased region" description="Basic and acidic residues" evidence="8">
    <location>
        <begin position="48"/>
        <end position="63"/>
    </location>
</feature>
<evidence type="ECO:0000256" key="5">
    <source>
        <dbReference type="ARBA" id="ARBA00022833"/>
    </source>
</evidence>
<dbReference type="PANTHER" id="PTHR24394">
    <property type="entry name" value="ZINC FINGER PROTEIN"/>
    <property type="match status" value="1"/>
</dbReference>
<keyword evidence="5" id="KW-0862">Zinc</keyword>
<dbReference type="RefSeq" id="XP_052132595.1">
    <property type="nucleotide sequence ID" value="XM_052276635.1"/>
</dbReference>
<dbReference type="SMART" id="SM00355">
    <property type="entry name" value="ZnF_C2H2"/>
    <property type="match status" value="2"/>
</dbReference>
<dbReference type="FunFam" id="3.30.160.60:FF:000417">
    <property type="entry name" value="Zinc finger protein"/>
    <property type="match status" value="1"/>
</dbReference>
<evidence type="ECO:0000313" key="10">
    <source>
        <dbReference type="Proteomes" id="UP000504606"/>
    </source>
</evidence>
<keyword evidence="4 7" id="KW-0863">Zinc-finger</keyword>
<organism evidence="10 11">
    <name type="scientific">Frankliniella occidentalis</name>
    <name type="common">Western flower thrips</name>
    <name type="synonym">Euthrips occidentalis</name>
    <dbReference type="NCBI Taxonomy" id="133901"/>
    <lineage>
        <taxon>Eukaryota</taxon>
        <taxon>Metazoa</taxon>
        <taxon>Ecdysozoa</taxon>
        <taxon>Arthropoda</taxon>
        <taxon>Hexapoda</taxon>
        <taxon>Insecta</taxon>
        <taxon>Pterygota</taxon>
        <taxon>Neoptera</taxon>
        <taxon>Paraneoptera</taxon>
        <taxon>Thysanoptera</taxon>
        <taxon>Terebrantia</taxon>
        <taxon>Thripoidea</taxon>
        <taxon>Thripidae</taxon>
        <taxon>Frankliniella</taxon>
    </lineage>
</organism>
<evidence type="ECO:0000256" key="8">
    <source>
        <dbReference type="SAM" id="MobiDB-lite"/>
    </source>
</evidence>
<evidence type="ECO:0000256" key="6">
    <source>
        <dbReference type="ARBA" id="ARBA00023242"/>
    </source>
</evidence>
<evidence type="ECO:0000313" key="11">
    <source>
        <dbReference type="RefSeq" id="XP_052132595.1"/>
    </source>
</evidence>
<evidence type="ECO:0000256" key="1">
    <source>
        <dbReference type="ARBA" id="ARBA00004123"/>
    </source>
</evidence>
<reference evidence="11" key="1">
    <citation type="submission" date="2025-08" db="UniProtKB">
        <authorList>
            <consortium name="RefSeq"/>
        </authorList>
    </citation>
    <scope>IDENTIFICATION</scope>
    <source>
        <tissue evidence="11">Whole organism</tissue>
    </source>
</reference>
<keyword evidence="10" id="KW-1185">Reference proteome</keyword>
<gene>
    <name evidence="11" type="primary">LOC113202822</name>
</gene>
<dbReference type="Pfam" id="PF00096">
    <property type="entry name" value="zf-C2H2"/>
    <property type="match status" value="2"/>
</dbReference>
<dbReference type="AlphaFoldDB" id="A0A9C6XBM0"/>
<accession>A0A9C6XBM0</accession>
<dbReference type="Gene3D" id="3.30.160.60">
    <property type="entry name" value="Classic Zinc Finger"/>
    <property type="match status" value="2"/>
</dbReference>
<dbReference type="PROSITE" id="PS50157">
    <property type="entry name" value="ZINC_FINGER_C2H2_2"/>
    <property type="match status" value="2"/>
</dbReference>